<accession>A0A7W6H029</accession>
<feature type="domain" description="MmgE/PrpD N-terminal" evidence="2">
    <location>
        <begin position="10"/>
        <end position="232"/>
    </location>
</feature>
<gene>
    <name evidence="4" type="ORF">GGR95_002162</name>
</gene>
<reference evidence="4 5" key="1">
    <citation type="submission" date="2020-08" db="EMBL/GenBank/DDBJ databases">
        <title>Genomic Encyclopedia of Type Strains, Phase IV (KMG-IV): sequencing the most valuable type-strain genomes for metagenomic binning, comparative biology and taxonomic classification.</title>
        <authorList>
            <person name="Goeker M."/>
        </authorList>
    </citation>
    <scope>NUCLEOTIDE SEQUENCE [LARGE SCALE GENOMIC DNA]</scope>
    <source>
        <strain evidence="4 5">DSM 102234</strain>
    </source>
</reference>
<sequence>MGLTQQLVKFCTAEVPEIAAAMMRLSLYDWAACGIAGAKEPEFAAFRRALMVDEGPAHVFGGDEAGAATAALVNGTLSHALDYDDTHFAHIGHPSVAVLPAVMALAETLDTPLTEAIDAATIGVEASIMVGLWLGRDHYQIGYHQTATSGAFGATLAAARLLELDKRQIRNALGLCASMASGLKSQFGTMAKPLNAGLAARTGVEAALWAQSGMSAAKEGLEGPLGFGETHHGEALAVKMPRKDWQINSISHKFHACCHGLHAMLEALGEADLDTDRIAGLKIRTHPRWMSVCNILEPKKGLEVKFSYRHTAAMTLLGHSTATAANFSNAMAKDADIVEWREKIEVVEDDSLTETQSLITLTLTSGEVRRLRHDLLEPMSLETRSEKLRVKVQALLGDSASDALWQAVIGNDLDAVTECFAAE</sequence>
<evidence type="ECO:0000313" key="5">
    <source>
        <dbReference type="Proteomes" id="UP000530268"/>
    </source>
</evidence>
<feature type="domain" description="MmgE/PrpD C-terminal" evidence="3">
    <location>
        <begin position="255"/>
        <end position="399"/>
    </location>
</feature>
<dbReference type="PANTHER" id="PTHR16943:SF8">
    <property type="entry name" value="2-METHYLCITRATE DEHYDRATASE"/>
    <property type="match status" value="1"/>
</dbReference>
<comment type="similarity">
    <text evidence="1">Belongs to the PrpD family.</text>
</comment>
<dbReference type="InterPro" id="IPR045337">
    <property type="entry name" value="MmgE_PrpD_C"/>
</dbReference>
<dbReference type="InterPro" id="IPR042183">
    <property type="entry name" value="MmgE/PrpD_sf_1"/>
</dbReference>
<dbReference type="Pfam" id="PF03972">
    <property type="entry name" value="MmgE_PrpD_N"/>
    <property type="match status" value="1"/>
</dbReference>
<name>A0A7W6H029_9RHOB</name>
<dbReference type="Gene3D" id="3.30.1330.120">
    <property type="entry name" value="2-methylcitrate dehydratase PrpD"/>
    <property type="match status" value="1"/>
</dbReference>
<dbReference type="PANTHER" id="PTHR16943">
    <property type="entry name" value="2-METHYLCITRATE DEHYDRATASE-RELATED"/>
    <property type="match status" value="1"/>
</dbReference>
<evidence type="ECO:0000313" key="4">
    <source>
        <dbReference type="EMBL" id="MBB3994516.1"/>
    </source>
</evidence>
<dbReference type="InterPro" id="IPR045336">
    <property type="entry name" value="MmgE_PrpD_N"/>
</dbReference>
<comment type="caution">
    <text evidence="4">The sequence shown here is derived from an EMBL/GenBank/DDBJ whole genome shotgun (WGS) entry which is preliminary data.</text>
</comment>
<dbReference type="InterPro" id="IPR042188">
    <property type="entry name" value="MmgE/PrpD_sf_2"/>
</dbReference>
<evidence type="ECO:0000256" key="1">
    <source>
        <dbReference type="ARBA" id="ARBA00006174"/>
    </source>
</evidence>
<organism evidence="4 5">
    <name type="scientific">Sulfitobacter undariae</name>
    <dbReference type="NCBI Taxonomy" id="1563671"/>
    <lineage>
        <taxon>Bacteria</taxon>
        <taxon>Pseudomonadati</taxon>
        <taxon>Pseudomonadota</taxon>
        <taxon>Alphaproteobacteria</taxon>
        <taxon>Rhodobacterales</taxon>
        <taxon>Roseobacteraceae</taxon>
        <taxon>Sulfitobacter</taxon>
    </lineage>
</organism>
<evidence type="ECO:0000259" key="2">
    <source>
        <dbReference type="Pfam" id="PF03972"/>
    </source>
</evidence>
<dbReference type="InterPro" id="IPR036148">
    <property type="entry name" value="MmgE/PrpD_sf"/>
</dbReference>
<dbReference type="Proteomes" id="UP000530268">
    <property type="component" value="Unassembled WGS sequence"/>
</dbReference>
<dbReference type="SUPFAM" id="SSF103378">
    <property type="entry name" value="2-methylcitrate dehydratase PrpD"/>
    <property type="match status" value="1"/>
</dbReference>
<dbReference type="InterPro" id="IPR005656">
    <property type="entry name" value="MmgE_PrpD"/>
</dbReference>
<dbReference type="Pfam" id="PF19305">
    <property type="entry name" value="MmgE_PrpD_C"/>
    <property type="match status" value="1"/>
</dbReference>
<dbReference type="AlphaFoldDB" id="A0A7W6H029"/>
<dbReference type="GO" id="GO:0016829">
    <property type="term" value="F:lyase activity"/>
    <property type="evidence" value="ECO:0007669"/>
    <property type="project" value="InterPro"/>
</dbReference>
<dbReference type="Gene3D" id="1.10.4100.10">
    <property type="entry name" value="2-methylcitrate dehydratase PrpD"/>
    <property type="match status" value="1"/>
</dbReference>
<keyword evidence="5" id="KW-1185">Reference proteome</keyword>
<dbReference type="EMBL" id="JACIEI010000006">
    <property type="protein sequence ID" value="MBB3994516.1"/>
    <property type="molecule type" value="Genomic_DNA"/>
</dbReference>
<proteinExistence type="inferred from homology"/>
<dbReference type="RefSeq" id="WP_184565616.1">
    <property type="nucleotide sequence ID" value="NZ_JACIEI010000006.1"/>
</dbReference>
<protein>
    <submittedName>
        <fullName evidence="4">2-methylcitrate dehydratase PrpD</fullName>
    </submittedName>
</protein>
<evidence type="ECO:0000259" key="3">
    <source>
        <dbReference type="Pfam" id="PF19305"/>
    </source>
</evidence>